<name>A0A443IR12_9BACI</name>
<feature type="transmembrane region" description="Helical" evidence="10">
    <location>
        <begin position="142"/>
        <end position="173"/>
    </location>
</feature>
<keyword evidence="12" id="KW-1185">Reference proteome</keyword>
<evidence type="ECO:0000256" key="9">
    <source>
        <dbReference type="ARBA" id="ARBA00023264"/>
    </source>
</evidence>
<dbReference type="HAMAP" id="MF_01043">
    <property type="entry name" value="PlsY"/>
    <property type="match status" value="1"/>
</dbReference>
<feature type="transmembrane region" description="Helical" evidence="10">
    <location>
        <begin position="80"/>
        <end position="99"/>
    </location>
</feature>
<dbReference type="OrthoDB" id="9777124at2"/>
<dbReference type="UniPathway" id="UPA00085"/>
<comment type="pathway">
    <text evidence="10">Lipid metabolism; phospholipid metabolism.</text>
</comment>
<dbReference type="SMART" id="SM01207">
    <property type="entry name" value="G3P_acyltransf"/>
    <property type="match status" value="1"/>
</dbReference>
<dbReference type="AlphaFoldDB" id="A0A443IR12"/>
<feature type="transmembrane region" description="Helical" evidence="10">
    <location>
        <begin position="52"/>
        <end position="74"/>
    </location>
</feature>
<comment type="similarity">
    <text evidence="10">Belongs to the PlsY family.</text>
</comment>
<gene>
    <name evidence="10 11" type="primary">plsY</name>
    <name evidence="11" type="ORF">D4N35_011380</name>
</gene>
<dbReference type="GO" id="GO:0008654">
    <property type="term" value="P:phospholipid biosynthetic process"/>
    <property type="evidence" value="ECO:0007669"/>
    <property type="project" value="UniProtKB-UniRule"/>
</dbReference>
<keyword evidence="6 10" id="KW-0443">Lipid metabolism</keyword>
<feature type="transmembrane region" description="Helical" evidence="10">
    <location>
        <begin position="111"/>
        <end position="130"/>
    </location>
</feature>
<comment type="caution">
    <text evidence="11">The sequence shown here is derived from an EMBL/GenBank/DDBJ whole genome shotgun (WGS) entry which is preliminary data.</text>
</comment>
<dbReference type="EC" id="2.3.1.275" evidence="10"/>
<protein>
    <recommendedName>
        <fullName evidence="10">Glycerol-3-phosphate acyltransferase</fullName>
    </recommendedName>
    <alternativeName>
        <fullName evidence="10">Acyl-PO4 G3P acyltransferase</fullName>
    </alternativeName>
    <alternativeName>
        <fullName evidence="10">Acyl-phosphate--glycerol-3-phosphate acyltransferase</fullName>
    </alternativeName>
    <alternativeName>
        <fullName evidence="10">G3P acyltransferase</fullName>
        <shortName evidence="10">GPAT</shortName>
        <ecNumber evidence="10">2.3.1.275</ecNumber>
    </alternativeName>
    <alternativeName>
        <fullName evidence="10">Lysophosphatidic acid synthase</fullName>
        <shortName evidence="10">LPA synthase</shortName>
    </alternativeName>
</protein>
<dbReference type="InterPro" id="IPR003811">
    <property type="entry name" value="G3P_acylTferase_PlsY"/>
</dbReference>
<reference evidence="11" key="1">
    <citation type="submission" date="2018-12" db="EMBL/GenBank/DDBJ databases">
        <authorList>
            <person name="Sun L."/>
            <person name="Chen Z."/>
        </authorList>
    </citation>
    <scope>NUCLEOTIDE SEQUENCE [LARGE SCALE GENOMIC DNA]</scope>
    <source>
        <strain evidence="11">DSM 16012</strain>
    </source>
</reference>
<keyword evidence="8 10" id="KW-0594">Phospholipid biosynthesis</keyword>
<dbReference type="EMBL" id="QYTU02000024">
    <property type="protein sequence ID" value="RWR08607.1"/>
    <property type="molecule type" value="Genomic_DNA"/>
</dbReference>
<evidence type="ECO:0000256" key="10">
    <source>
        <dbReference type="HAMAP-Rule" id="MF_01043"/>
    </source>
</evidence>
<evidence type="ECO:0000256" key="5">
    <source>
        <dbReference type="ARBA" id="ARBA00022989"/>
    </source>
</evidence>
<keyword evidence="1 10" id="KW-1003">Cell membrane</keyword>
<keyword evidence="3 10" id="KW-0808">Transferase</keyword>
<dbReference type="GO" id="GO:0005886">
    <property type="term" value="C:plasma membrane"/>
    <property type="evidence" value="ECO:0007669"/>
    <property type="project" value="UniProtKB-SubCell"/>
</dbReference>
<accession>A0A443IR12</accession>
<feature type="transmembrane region" description="Helical" evidence="10">
    <location>
        <begin position="6"/>
        <end position="27"/>
    </location>
</feature>
<dbReference type="NCBIfam" id="TIGR00023">
    <property type="entry name" value="glycerol-3-phosphate 1-O-acyltransferase PlsY"/>
    <property type="match status" value="1"/>
</dbReference>
<evidence type="ECO:0000313" key="12">
    <source>
        <dbReference type="Proteomes" id="UP000273811"/>
    </source>
</evidence>
<dbReference type="Proteomes" id="UP000273811">
    <property type="component" value="Unassembled WGS sequence"/>
</dbReference>
<dbReference type="PANTHER" id="PTHR30309">
    <property type="entry name" value="INNER MEMBRANE PROTEIN YGIH"/>
    <property type="match status" value="1"/>
</dbReference>
<comment type="subunit">
    <text evidence="10">Probably interacts with PlsX.</text>
</comment>
<dbReference type="RefSeq" id="WP_120073647.1">
    <property type="nucleotide sequence ID" value="NZ_CP126113.1"/>
</dbReference>
<keyword evidence="4 10" id="KW-0812">Transmembrane</keyword>
<keyword evidence="9 10" id="KW-1208">Phospholipid metabolism</keyword>
<keyword evidence="5 10" id="KW-1133">Transmembrane helix</keyword>
<evidence type="ECO:0000256" key="1">
    <source>
        <dbReference type="ARBA" id="ARBA00022475"/>
    </source>
</evidence>
<evidence type="ECO:0000256" key="6">
    <source>
        <dbReference type="ARBA" id="ARBA00023098"/>
    </source>
</evidence>
<comment type="function">
    <text evidence="10">Catalyzes the transfer of an acyl group from acyl-phosphate (acyl-PO(4)) to glycerol-3-phosphate (G3P) to form lysophosphatidic acid (LPA). This enzyme utilizes acyl-phosphate as fatty acyl donor, but not acyl-CoA or acyl-ACP.</text>
</comment>
<evidence type="ECO:0000256" key="2">
    <source>
        <dbReference type="ARBA" id="ARBA00022516"/>
    </source>
</evidence>
<sequence>MLYFVVILLSYLIGSIPSGLIVGKLFYGIDIREHGSGNLGATNTFRTLGKKAGAAVTIADILKGTITVFLPFLFDLHIHPLLVGLFAVIGHMFPVFANFRGGKAVATSAGVLLGYDFVLFIVLVGAFLITLKISKYVSLSSIVAGIFGIIYSLILQDWPLVIVVAAFEIFVVYRHRENLKRIRDKTEPKVKWL</sequence>
<keyword evidence="7 10" id="KW-0472">Membrane</keyword>
<evidence type="ECO:0000256" key="4">
    <source>
        <dbReference type="ARBA" id="ARBA00022692"/>
    </source>
</evidence>
<keyword evidence="2 10" id="KW-0444">Lipid biosynthesis</keyword>
<evidence type="ECO:0000256" key="7">
    <source>
        <dbReference type="ARBA" id="ARBA00023136"/>
    </source>
</evidence>
<evidence type="ECO:0000313" key="11">
    <source>
        <dbReference type="EMBL" id="RWR08607.1"/>
    </source>
</evidence>
<comment type="subcellular location">
    <subcellularLocation>
        <location evidence="10">Cell membrane</location>
        <topology evidence="10">Multi-pass membrane protein</topology>
    </subcellularLocation>
</comment>
<comment type="catalytic activity">
    <reaction evidence="10">
        <text>an acyl phosphate + sn-glycerol 3-phosphate = a 1-acyl-sn-glycero-3-phosphate + phosphate</text>
        <dbReference type="Rhea" id="RHEA:34075"/>
        <dbReference type="ChEBI" id="CHEBI:43474"/>
        <dbReference type="ChEBI" id="CHEBI:57597"/>
        <dbReference type="ChEBI" id="CHEBI:57970"/>
        <dbReference type="ChEBI" id="CHEBI:59918"/>
        <dbReference type="EC" id="2.3.1.275"/>
    </reaction>
</comment>
<organism evidence="11 12">
    <name type="scientific">Siminovitchia fortis</name>
    <dbReference type="NCBI Taxonomy" id="254758"/>
    <lineage>
        <taxon>Bacteria</taxon>
        <taxon>Bacillati</taxon>
        <taxon>Bacillota</taxon>
        <taxon>Bacilli</taxon>
        <taxon>Bacillales</taxon>
        <taxon>Bacillaceae</taxon>
        <taxon>Siminovitchia</taxon>
    </lineage>
</organism>
<dbReference type="PANTHER" id="PTHR30309:SF0">
    <property type="entry name" value="GLYCEROL-3-PHOSPHATE ACYLTRANSFERASE-RELATED"/>
    <property type="match status" value="1"/>
</dbReference>
<evidence type="ECO:0000256" key="8">
    <source>
        <dbReference type="ARBA" id="ARBA00023209"/>
    </source>
</evidence>
<evidence type="ECO:0000256" key="3">
    <source>
        <dbReference type="ARBA" id="ARBA00022679"/>
    </source>
</evidence>
<dbReference type="GO" id="GO:0043772">
    <property type="term" value="F:acyl-phosphate glycerol-3-phosphate acyltransferase activity"/>
    <property type="evidence" value="ECO:0007669"/>
    <property type="project" value="UniProtKB-UniRule"/>
</dbReference>
<proteinExistence type="inferred from homology"/>
<dbReference type="Pfam" id="PF02660">
    <property type="entry name" value="G3P_acyltransf"/>
    <property type="match status" value="1"/>
</dbReference>